<dbReference type="InterPro" id="IPR000644">
    <property type="entry name" value="CBS_dom"/>
</dbReference>
<dbReference type="EMBL" id="JACHEH010000005">
    <property type="protein sequence ID" value="MBB6168910.1"/>
    <property type="molecule type" value="Genomic_DNA"/>
</dbReference>
<accession>A0A841K9X1</accession>
<keyword evidence="5" id="KW-1185">Reference proteome</keyword>
<dbReference type="PROSITE" id="PS51371">
    <property type="entry name" value="CBS"/>
    <property type="match status" value="2"/>
</dbReference>
<dbReference type="Pfam" id="PF00571">
    <property type="entry name" value="CBS"/>
    <property type="match status" value="2"/>
</dbReference>
<comment type="caution">
    <text evidence="4">The sequence shown here is derived from an EMBL/GenBank/DDBJ whole genome shotgun (WGS) entry which is preliminary data.</text>
</comment>
<dbReference type="PANTHER" id="PTHR43080:SF2">
    <property type="entry name" value="CBS DOMAIN-CONTAINING PROTEIN"/>
    <property type="match status" value="1"/>
</dbReference>
<dbReference type="RefSeq" id="WP_183335222.1">
    <property type="nucleotide sequence ID" value="NZ_BMHX01000005.1"/>
</dbReference>
<evidence type="ECO:0000256" key="1">
    <source>
        <dbReference type="ARBA" id="ARBA00023122"/>
    </source>
</evidence>
<dbReference type="AlphaFoldDB" id="A0A841K9X1"/>
<keyword evidence="1 2" id="KW-0129">CBS domain</keyword>
<feature type="domain" description="CBS" evidence="3">
    <location>
        <begin position="7"/>
        <end position="64"/>
    </location>
</feature>
<evidence type="ECO:0000313" key="5">
    <source>
        <dbReference type="Proteomes" id="UP000588017"/>
    </source>
</evidence>
<reference evidence="4 5" key="1">
    <citation type="submission" date="2020-08" db="EMBL/GenBank/DDBJ databases">
        <title>Genomic Encyclopedia of Type Strains, Phase IV (KMG-IV): sequencing the most valuable type-strain genomes for metagenomic binning, comparative biology and taxonomic classification.</title>
        <authorList>
            <person name="Goeker M."/>
        </authorList>
    </citation>
    <scope>NUCLEOTIDE SEQUENCE [LARGE SCALE GENOMIC DNA]</scope>
    <source>
        <strain evidence="4 5">DSM 101465</strain>
    </source>
</reference>
<feature type="domain" description="CBS" evidence="3">
    <location>
        <begin position="71"/>
        <end position="127"/>
    </location>
</feature>
<dbReference type="Proteomes" id="UP000588017">
    <property type="component" value="Unassembled WGS sequence"/>
</dbReference>
<name>A0A841K9X1_9HYPH</name>
<protein>
    <submittedName>
        <fullName evidence="4">CBS domain-containing protein</fullName>
    </submittedName>
</protein>
<dbReference type="CDD" id="cd04622">
    <property type="entry name" value="CBS_pair_HRP1_like"/>
    <property type="match status" value="1"/>
</dbReference>
<evidence type="ECO:0000313" key="4">
    <source>
        <dbReference type="EMBL" id="MBB6168910.1"/>
    </source>
</evidence>
<dbReference type="SMART" id="SM00116">
    <property type="entry name" value="CBS"/>
    <property type="match status" value="2"/>
</dbReference>
<dbReference type="PANTHER" id="PTHR43080">
    <property type="entry name" value="CBS DOMAIN-CONTAINING PROTEIN CBSX3, MITOCHONDRIAL"/>
    <property type="match status" value="1"/>
</dbReference>
<sequence length="151" mass="16120">MRVSEAMTRNVSIASPDHTIQEAARMMADIDAGVLPVGDNDRLVGMITDRDIAVRAVAAGQGPAARVGDVMTRDICYCFEDEDLDDVAHNLGEQQIRRIPVVDRNKRLVGILSLGDVAMMQQGPAGEALAGISRRGGMHTQTGNHSRAGNA</sequence>
<dbReference type="Gene3D" id="3.10.580.10">
    <property type="entry name" value="CBS-domain"/>
    <property type="match status" value="1"/>
</dbReference>
<dbReference type="InterPro" id="IPR051257">
    <property type="entry name" value="Diverse_CBS-Domain"/>
</dbReference>
<gene>
    <name evidence="4" type="ORF">HNQ73_002547</name>
</gene>
<evidence type="ECO:0000259" key="3">
    <source>
        <dbReference type="PROSITE" id="PS51371"/>
    </source>
</evidence>
<dbReference type="SUPFAM" id="SSF54631">
    <property type="entry name" value="CBS-domain pair"/>
    <property type="match status" value="1"/>
</dbReference>
<dbReference type="InterPro" id="IPR046342">
    <property type="entry name" value="CBS_dom_sf"/>
</dbReference>
<proteinExistence type="predicted"/>
<evidence type="ECO:0000256" key="2">
    <source>
        <dbReference type="PROSITE-ProRule" id="PRU00703"/>
    </source>
</evidence>
<organism evidence="4 5">
    <name type="scientific">Chelatococcus composti</name>
    <dbReference type="NCBI Taxonomy" id="1743235"/>
    <lineage>
        <taxon>Bacteria</taxon>
        <taxon>Pseudomonadati</taxon>
        <taxon>Pseudomonadota</taxon>
        <taxon>Alphaproteobacteria</taxon>
        <taxon>Hyphomicrobiales</taxon>
        <taxon>Chelatococcaceae</taxon>
        <taxon>Chelatococcus</taxon>
    </lineage>
</organism>